<dbReference type="RefSeq" id="WP_088985139.1">
    <property type="nucleotide sequence ID" value="NZ_LT607413.1"/>
</dbReference>
<gene>
    <name evidence="1" type="ORF">GA0070618_6652</name>
</gene>
<reference evidence="2" key="1">
    <citation type="submission" date="2016-06" db="EMBL/GenBank/DDBJ databases">
        <authorList>
            <person name="Varghese N."/>
            <person name="Submissions Spin"/>
        </authorList>
    </citation>
    <scope>NUCLEOTIDE SEQUENCE [LARGE SCALE GENOMIC DNA]</scope>
    <source>
        <strain evidence="2">DSM 43816</strain>
    </source>
</reference>
<dbReference type="OrthoDB" id="3400544at2"/>
<sequence>MSVYTHGGDLAAYVIAAGEGDALLLGAGAELDVWNARTGGEQITDLTDADGVPLPKIVASDGTDGFEAGQIPPYKAPLPAVWLGEAGNPAASRVMSITVDTPDMITDALERAAAAQTAAVAAAAYAAELAASSSVSGHEQKADPHPQYATDARGDARWLVGKPAPHGPLSEPLWVHRLTSQPATSSADTAQWYVTHNGVEYLLWWWNERGYPRYEQKPGALYENLVVAIGAYNGTGYPILVERRESNGTTRTQVGGFDKDGRQLLSLHPWTALAAIDPNGLGRYTQSPSGETLGARWDANDTVRLRGRLRASSSTVSGDVMATLPAGFAPSHDRMLVVPVSNGAATAIEIMSTGAIVCRRANTGPPFDISLDDLTFTT</sequence>
<dbReference type="EMBL" id="LT607413">
    <property type="protein sequence ID" value="SCF42384.1"/>
    <property type="molecule type" value="Genomic_DNA"/>
</dbReference>
<evidence type="ECO:0000313" key="2">
    <source>
        <dbReference type="Proteomes" id="UP000198253"/>
    </source>
</evidence>
<organism evidence="1 2">
    <name type="scientific">Micromonospora echinospora</name>
    <name type="common">Micromonospora purpurea</name>
    <dbReference type="NCBI Taxonomy" id="1877"/>
    <lineage>
        <taxon>Bacteria</taxon>
        <taxon>Bacillati</taxon>
        <taxon>Actinomycetota</taxon>
        <taxon>Actinomycetes</taxon>
        <taxon>Micromonosporales</taxon>
        <taxon>Micromonosporaceae</taxon>
        <taxon>Micromonospora</taxon>
    </lineage>
</organism>
<dbReference type="InParanoid" id="A0A1C5ABI1"/>
<dbReference type="AlphaFoldDB" id="A0A1C5ABI1"/>
<name>A0A1C5ABI1_MICEC</name>
<accession>A0A1C5ABI1</accession>
<evidence type="ECO:0000313" key="1">
    <source>
        <dbReference type="EMBL" id="SCF42384.1"/>
    </source>
</evidence>
<proteinExistence type="predicted"/>
<keyword evidence="2" id="KW-1185">Reference proteome</keyword>
<dbReference type="Proteomes" id="UP000198253">
    <property type="component" value="Chromosome I"/>
</dbReference>
<protein>
    <submittedName>
        <fullName evidence="1">Uncharacterized protein</fullName>
    </submittedName>
</protein>